<organism evidence="2 3">
    <name type="scientific">Calderihabitans maritimus</name>
    <dbReference type="NCBI Taxonomy" id="1246530"/>
    <lineage>
        <taxon>Bacteria</taxon>
        <taxon>Bacillati</taxon>
        <taxon>Bacillota</taxon>
        <taxon>Clostridia</taxon>
        <taxon>Neomoorellales</taxon>
        <taxon>Calderihabitantaceae</taxon>
        <taxon>Calderihabitans</taxon>
    </lineage>
</organism>
<keyword evidence="3" id="KW-1185">Reference proteome</keyword>
<dbReference type="InterPro" id="IPR018709">
    <property type="entry name" value="CoA_activase_DUF2229"/>
</dbReference>
<evidence type="ECO:0000259" key="1">
    <source>
        <dbReference type="Pfam" id="PF09989"/>
    </source>
</evidence>
<dbReference type="Pfam" id="PF06050">
    <property type="entry name" value="HGD-D"/>
    <property type="match status" value="1"/>
</dbReference>
<name>A0A1Z5HY53_9FIRM</name>
<dbReference type="Proteomes" id="UP000197032">
    <property type="component" value="Unassembled WGS sequence"/>
</dbReference>
<feature type="domain" description="DUF2229" evidence="1">
    <location>
        <begin position="4"/>
        <end position="226"/>
    </location>
</feature>
<dbReference type="EMBL" id="BDGJ01000207">
    <property type="protein sequence ID" value="GAW94245.1"/>
    <property type="molecule type" value="Genomic_DNA"/>
</dbReference>
<dbReference type="Gene3D" id="3.40.50.11900">
    <property type="match status" value="1"/>
</dbReference>
<dbReference type="InterPro" id="IPR051805">
    <property type="entry name" value="Dehydratase_Activator_Redct"/>
</dbReference>
<dbReference type="PANTHER" id="PTHR32329">
    <property type="entry name" value="BIFUNCTIONAL PROTEIN [INCLUDES 2-HYDROXYACYL-COA DEHYDRATASE (N-TER) AND ITS ACTIVATOR DOMAIN (C_TERM)-RELATED"/>
    <property type="match status" value="1"/>
</dbReference>
<dbReference type="PANTHER" id="PTHR32329:SF2">
    <property type="entry name" value="BIFUNCTIONAL PROTEIN [INCLUDES 2-HYDROXYACYL-COA DEHYDRATASE (N-TER) AND ITS ACTIVATOR DOMAIN (C_TERM)"/>
    <property type="match status" value="1"/>
</dbReference>
<dbReference type="AlphaFoldDB" id="A0A1Z5HY53"/>
<dbReference type="Pfam" id="PF09989">
    <property type="entry name" value="DUF2229"/>
    <property type="match status" value="1"/>
</dbReference>
<evidence type="ECO:0000313" key="3">
    <source>
        <dbReference type="Proteomes" id="UP000197032"/>
    </source>
</evidence>
<sequence length="327" mass="37896">MNLRIGYPATLSYYTYFPFWKAFFEQLGCSFIVSPPTTKAILDQGVRETVSDACVPIKLFHGHVLALKDKVDYLFLPRMVSVTRFSTFCPKFLGLPNMVRYSIDHLPKLIDDRIDLKKGRMELFRVCQKIGRRLGCTFGSICRAYVSAINIHKRYEKLLWKGFRPSEGMVLCFQKQGRIPEKVPATGGIELAVLGYPYEVYDPYVSVGLLKKLDQMGCRVWTVEMVPRRDLYQFRKVLPKNLFWYYSNRVIWATYYYLKRGNIDGLIHVTAFGCGPDAMVGKLMELEARKRGVPFMTLTIDEHTGDAGVQTRLEAFVDMIKYRRERH</sequence>
<proteinExistence type="predicted"/>
<comment type="caution">
    <text evidence="2">The sequence shown here is derived from an EMBL/GenBank/DDBJ whole genome shotgun (WGS) entry which is preliminary data.</text>
</comment>
<reference evidence="3" key="1">
    <citation type="journal article" date="2017" name="Appl. Environ. Microbiol.">
        <title>Genomic analysis of Calderihabitans maritimus KKC1, a thermophilic hydrogenogenic carboxydotrophic bacterium isolated from marine sediment.</title>
        <authorList>
            <person name="Omae K."/>
            <person name="Yoneda Y."/>
            <person name="Fukuyama Y."/>
            <person name="Yoshida T."/>
            <person name="Sako Y."/>
        </authorList>
    </citation>
    <scope>NUCLEOTIDE SEQUENCE [LARGE SCALE GENOMIC DNA]</scope>
    <source>
        <strain evidence="3">KKC1</strain>
    </source>
</reference>
<gene>
    <name evidence="2" type="ORF">KKC1_33560</name>
</gene>
<accession>A0A1Z5HY53</accession>
<evidence type="ECO:0000313" key="2">
    <source>
        <dbReference type="EMBL" id="GAW94245.1"/>
    </source>
</evidence>
<dbReference type="OrthoDB" id="9780120at2"/>
<dbReference type="RefSeq" id="WP_088555233.1">
    <property type="nucleotide sequence ID" value="NZ_BDGJ01000207.1"/>
</dbReference>
<protein>
    <submittedName>
        <fullName evidence="2">2-hydroxyglutaryl-CoA dehydratase</fullName>
    </submittedName>
</protein>
<dbReference type="InterPro" id="IPR010327">
    <property type="entry name" value="FldB/FldC_alpha/beta"/>
</dbReference>